<comment type="caution">
    <text evidence="11">The sequence shown here is derived from an EMBL/GenBank/DDBJ whole genome shotgun (WGS) entry which is preliminary data.</text>
</comment>
<organism evidence="11 12">
    <name type="scientific">Devosia nanyangense</name>
    <dbReference type="NCBI Taxonomy" id="1228055"/>
    <lineage>
        <taxon>Bacteria</taxon>
        <taxon>Pseudomonadati</taxon>
        <taxon>Pseudomonadota</taxon>
        <taxon>Alphaproteobacteria</taxon>
        <taxon>Hyphomicrobiales</taxon>
        <taxon>Devosiaceae</taxon>
        <taxon>Devosia</taxon>
    </lineage>
</organism>
<evidence type="ECO:0000256" key="2">
    <source>
        <dbReference type="ARBA" id="ARBA00022598"/>
    </source>
</evidence>
<keyword evidence="7" id="KW-0067">ATP-binding</keyword>
<evidence type="ECO:0000256" key="1">
    <source>
        <dbReference type="ARBA" id="ARBA00005061"/>
    </source>
</evidence>
<evidence type="ECO:0000256" key="10">
    <source>
        <dbReference type="ARBA" id="ARBA00047890"/>
    </source>
</evidence>
<sequence>MNTSAESGMIVAGIHAGTNYYDCSPDFVARVTPLVEETTDSRFSFWAPLLRWSKPEIYSYFRASGIDQALTYSCEAGTLGGCGVCSSCLDRRRL</sequence>
<evidence type="ECO:0000256" key="9">
    <source>
        <dbReference type="ARBA" id="ARBA00039149"/>
    </source>
</evidence>
<keyword evidence="5" id="KW-0671">Queuosine biosynthesis</keyword>
<evidence type="ECO:0000256" key="3">
    <source>
        <dbReference type="ARBA" id="ARBA00022723"/>
    </source>
</evidence>
<gene>
    <name evidence="11" type="ORF">HY834_10115</name>
</gene>
<comment type="catalytic activity">
    <reaction evidence="10">
        <text>7-carboxy-7-carbaguanine + NH4(+) + 2 ATP = 7-cyano-7-carbaguanine + 2 AMP + 2 diphosphate + 2 H(+)</text>
        <dbReference type="Rhea" id="RHEA:27982"/>
        <dbReference type="ChEBI" id="CHEBI:15378"/>
        <dbReference type="ChEBI" id="CHEBI:28938"/>
        <dbReference type="ChEBI" id="CHEBI:30616"/>
        <dbReference type="ChEBI" id="CHEBI:33019"/>
        <dbReference type="ChEBI" id="CHEBI:45075"/>
        <dbReference type="ChEBI" id="CHEBI:61036"/>
        <dbReference type="ChEBI" id="CHEBI:456215"/>
        <dbReference type="EC" id="6.3.4.20"/>
    </reaction>
</comment>
<evidence type="ECO:0000256" key="5">
    <source>
        <dbReference type="ARBA" id="ARBA00022785"/>
    </source>
</evidence>
<comment type="similarity">
    <text evidence="8">Belongs to the QueC family.</text>
</comment>
<name>A0A933L0N3_9HYPH</name>
<dbReference type="PANTHER" id="PTHR42914:SF1">
    <property type="entry name" value="7-CYANO-7-DEAZAGUANINE SYNTHASE"/>
    <property type="match status" value="1"/>
</dbReference>
<dbReference type="PANTHER" id="PTHR42914">
    <property type="entry name" value="7-CYANO-7-DEAZAGUANINE SYNTHASE"/>
    <property type="match status" value="1"/>
</dbReference>
<keyword evidence="6" id="KW-0862">Zinc</keyword>
<comment type="pathway">
    <text evidence="1">Purine metabolism; 7-cyano-7-deazaguanine biosynthesis.</text>
</comment>
<evidence type="ECO:0000256" key="4">
    <source>
        <dbReference type="ARBA" id="ARBA00022741"/>
    </source>
</evidence>
<evidence type="ECO:0000256" key="7">
    <source>
        <dbReference type="ARBA" id="ARBA00022840"/>
    </source>
</evidence>
<dbReference type="Pfam" id="PF06508">
    <property type="entry name" value="QueC"/>
    <property type="match status" value="1"/>
</dbReference>
<dbReference type="Proteomes" id="UP000782610">
    <property type="component" value="Unassembled WGS sequence"/>
</dbReference>
<dbReference type="InterPro" id="IPR018317">
    <property type="entry name" value="QueC"/>
</dbReference>
<dbReference type="GO" id="GO:0046872">
    <property type="term" value="F:metal ion binding"/>
    <property type="evidence" value="ECO:0007669"/>
    <property type="project" value="UniProtKB-KW"/>
</dbReference>
<keyword evidence="3" id="KW-0479">Metal-binding</keyword>
<reference evidence="11" key="1">
    <citation type="submission" date="2020-07" db="EMBL/GenBank/DDBJ databases">
        <title>Huge and variable diversity of episymbiotic CPR bacteria and DPANN archaea in groundwater ecosystems.</title>
        <authorList>
            <person name="He C.Y."/>
            <person name="Keren R."/>
            <person name="Whittaker M."/>
            <person name="Farag I.F."/>
            <person name="Doudna J."/>
            <person name="Cate J.H.D."/>
            <person name="Banfield J.F."/>
        </authorList>
    </citation>
    <scope>NUCLEOTIDE SEQUENCE</scope>
    <source>
        <strain evidence="11">NC_groundwater_1586_Pr3_B-0.1um_66_15</strain>
    </source>
</reference>
<keyword evidence="4" id="KW-0547">Nucleotide-binding</keyword>
<protein>
    <recommendedName>
        <fullName evidence="9">7-cyano-7-deazaguanine synthase</fullName>
        <ecNumber evidence="9">6.3.4.20</ecNumber>
    </recommendedName>
</protein>
<dbReference type="AlphaFoldDB" id="A0A933L0N3"/>
<proteinExistence type="inferred from homology"/>
<evidence type="ECO:0000313" key="12">
    <source>
        <dbReference type="Proteomes" id="UP000782610"/>
    </source>
</evidence>
<dbReference type="EC" id="6.3.4.20" evidence="9"/>
<dbReference type="GO" id="GO:0005524">
    <property type="term" value="F:ATP binding"/>
    <property type="evidence" value="ECO:0007669"/>
    <property type="project" value="UniProtKB-KW"/>
</dbReference>
<dbReference type="SUPFAM" id="SSF52402">
    <property type="entry name" value="Adenine nucleotide alpha hydrolases-like"/>
    <property type="match status" value="1"/>
</dbReference>
<accession>A0A933L0N3</accession>
<dbReference type="EMBL" id="JACRAF010000027">
    <property type="protein sequence ID" value="MBI4922094.1"/>
    <property type="molecule type" value="Genomic_DNA"/>
</dbReference>
<dbReference type="Gene3D" id="3.40.50.620">
    <property type="entry name" value="HUPs"/>
    <property type="match status" value="1"/>
</dbReference>
<dbReference type="InterPro" id="IPR014729">
    <property type="entry name" value="Rossmann-like_a/b/a_fold"/>
</dbReference>
<dbReference type="GO" id="GO:0008616">
    <property type="term" value="P:tRNA queuosine(34) biosynthetic process"/>
    <property type="evidence" value="ECO:0007669"/>
    <property type="project" value="UniProtKB-KW"/>
</dbReference>
<evidence type="ECO:0000256" key="6">
    <source>
        <dbReference type="ARBA" id="ARBA00022833"/>
    </source>
</evidence>
<evidence type="ECO:0000313" key="11">
    <source>
        <dbReference type="EMBL" id="MBI4922094.1"/>
    </source>
</evidence>
<keyword evidence="2" id="KW-0436">Ligase</keyword>
<evidence type="ECO:0000256" key="8">
    <source>
        <dbReference type="ARBA" id="ARBA00037993"/>
    </source>
</evidence>
<dbReference type="GO" id="GO:0016874">
    <property type="term" value="F:ligase activity"/>
    <property type="evidence" value="ECO:0007669"/>
    <property type="project" value="UniProtKB-KW"/>
</dbReference>